<feature type="transmembrane region" description="Helical" evidence="7">
    <location>
        <begin position="376"/>
        <end position="397"/>
    </location>
</feature>
<feature type="transmembrane region" description="Helical" evidence="7">
    <location>
        <begin position="58"/>
        <end position="82"/>
    </location>
</feature>
<evidence type="ECO:0000256" key="6">
    <source>
        <dbReference type="ARBA" id="ARBA00023136"/>
    </source>
</evidence>
<dbReference type="InterPro" id="IPR050189">
    <property type="entry name" value="MFS_Efflux_Transporters"/>
</dbReference>
<dbReference type="InterPro" id="IPR036259">
    <property type="entry name" value="MFS_trans_sf"/>
</dbReference>
<name>A0ABY6YZE9_9BACL</name>
<dbReference type="PANTHER" id="PTHR43124:SF3">
    <property type="entry name" value="CHLORAMPHENICOL EFFLUX PUMP RV0191"/>
    <property type="match status" value="1"/>
</dbReference>
<feature type="transmembrane region" description="Helical" evidence="7">
    <location>
        <begin position="182"/>
        <end position="203"/>
    </location>
</feature>
<gene>
    <name evidence="9" type="ORF">NZD86_15350</name>
</gene>
<feature type="transmembrane region" description="Helical" evidence="7">
    <location>
        <begin position="246"/>
        <end position="266"/>
    </location>
</feature>
<feature type="transmembrane region" description="Helical" evidence="7">
    <location>
        <begin position="403"/>
        <end position="423"/>
    </location>
</feature>
<feature type="transmembrane region" description="Helical" evidence="7">
    <location>
        <begin position="339"/>
        <end position="356"/>
    </location>
</feature>
<keyword evidence="3" id="KW-1003">Cell membrane</keyword>
<dbReference type="RefSeq" id="WP_268042926.1">
    <property type="nucleotide sequence ID" value="NZ_CP104064.1"/>
</dbReference>
<feature type="transmembrane region" description="Helical" evidence="7">
    <location>
        <begin position="286"/>
        <end position="305"/>
    </location>
</feature>
<dbReference type="InterPro" id="IPR020846">
    <property type="entry name" value="MFS_dom"/>
</dbReference>
<reference evidence="9" key="1">
    <citation type="submission" date="2022-08" db="EMBL/GenBank/DDBJ databases">
        <title>Alicyclobacillus dauci DSM2870, complete genome.</title>
        <authorList>
            <person name="Wang Q."/>
            <person name="Cai R."/>
            <person name="Wang Z."/>
        </authorList>
    </citation>
    <scope>NUCLEOTIDE SEQUENCE</scope>
    <source>
        <strain evidence="9">DSM 28700</strain>
    </source>
</reference>
<feature type="transmembrane region" description="Helical" evidence="7">
    <location>
        <begin position="21"/>
        <end position="46"/>
    </location>
</feature>
<organism evidence="9 10">
    <name type="scientific">Alicyclobacillus dauci</name>
    <dbReference type="NCBI Taxonomy" id="1475485"/>
    <lineage>
        <taxon>Bacteria</taxon>
        <taxon>Bacillati</taxon>
        <taxon>Bacillota</taxon>
        <taxon>Bacilli</taxon>
        <taxon>Bacillales</taxon>
        <taxon>Alicyclobacillaceae</taxon>
        <taxon>Alicyclobacillus</taxon>
    </lineage>
</organism>
<keyword evidence="5 7" id="KW-1133">Transmembrane helix</keyword>
<feature type="transmembrane region" description="Helical" evidence="7">
    <location>
        <begin position="94"/>
        <end position="111"/>
    </location>
</feature>
<dbReference type="SUPFAM" id="SSF103473">
    <property type="entry name" value="MFS general substrate transporter"/>
    <property type="match status" value="1"/>
</dbReference>
<sequence length="427" mass="45990">MTQSSLAIPPQKVAVSTSVRWKLVMPTLLVIWILGMVDKIGVAIIATNKGFLQQMNLVGHPALVGLLVTVMLFAYGIGFPVWGVLVDKIGPKKCTIFGLILWALSTAMAAMAQSFSILLISRIILGLAEAYLWPTSNSLTARWFPLQERGRAKSIWINGINIGLAISGFVVNGLIGPFHWRGVFWFLTIIAVIICLPMAILFLKDNPAEDRRVSASELEYIRSEQLTVTDHGDKTKSKAKGMGTSSFWLAVIVNIANVFGVFGLATWFPSYLTGAKHFSHATASNYIALAFGLCIIMTTLVGALTDKTKRKATWGAVGFLISMVVLILIGFVGSALYDTLLLVIAIICIQGITTLVNHGIMHSFTVTEHIGRDNGVMVGISNLLAAFGPTIMGALIGLGGYNLSFGFLAVCFLVGTIGHVVLAKQGY</sequence>
<evidence type="ECO:0000313" key="10">
    <source>
        <dbReference type="Proteomes" id="UP001164803"/>
    </source>
</evidence>
<dbReference type="Pfam" id="PF07690">
    <property type="entry name" value="MFS_1"/>
    <property type="match status" value="1"/>
</dbReference>
<comment type="subcellular location">
    <subcellularLocation>
        <location evidence="1">Cell membrane</location>
        <topology evidence="1">Multi-pass membrane protein</topology>
    </subcellularLocation>
</comment>
<dbReference type="PROSITE" id="PS50850">
    <property type="entry name" value="MFS"/>
    <property type="match status" value="1"/>
</dbReference>
<keyword evidence="4 7" id="KW-0812">Transmembrane</keyword>
<dbReference type="InterPro" id="IPR011701">
    <property type="entry name" value="MFS"/>
</dbReference>
<evidence type="ECO:0000256" key="7">
    <source>
        <dbReference type="SAM" id="Phobius"/>
    </source>
</evidence>
<feature type="transmembrane region" description="Helical" evidence="7">
    <location>
        <begin position="155"/>
        <end position="176"/>
    </location>
</feature>
<evidence type="ECO:0000256" key="3">
    <source>
        <dbReference type="ARBA" id="ARBA00022475"/>
    </source>
</evidence>
<feature type="transmembrane region" description="Helical" evidence="7">
    <location>
        <begin position="312"/>
        <end position="333"/>
    </location>
</feature>
<keyword evidence="6 7" id="KW-0472">Membrane</keyword>
<evidence type="ECO:0000256" key="4">
    <source>
        <dbReference type="ARBA" id="ARBA00022692"/>
    </source>
</evidence>
<evidence type="ECO:0000313" key="9">
    <source>
        <dbReference type="EMBL" id="WAH35643.1"/>
    </source>
</evidence>
<proteinExistence type="predicted"/>
<dbReference type="Gene3D" id="1.20.1250.20">
    <property type="entry name" value="MFS general substrate transporter like domains"/>
    <property type="match status" value="2"/>
</dbReference>
<evidence type="ECO:0000256" key="2">
    <source>
        <dbReference type="ARBA" id="ARBA00022448"/>
    </source>
</evidence>
<evidence type="ECO:0000259" key="8">
    <source>
        <dbReference type="PROSITE" id="PS50850"/>
    </source>
</evidence>
<dbReference type="Proteomes" id="UP001164803">
    <property type="component" value="Chromosome"/>
</dbReference>
<evidence type="ECO:0000256" key="5">
    <source>
        <dbReference type="ARBA" id="ARBA00022989"/>
    </source>
</evidence>
<protein>
    <submittedName>
        <fullName evidence="9">MFS transporter</fullName>
    </submittedName>
</protein>
<dbReference type="PANTHER" id="PTHR43124">
    <property type="entry name" value="PURINE EFFLUX PUMP PBUE"/>
    <property type="match status" value="1"/>
</dbReference>
<dbReference type="EMBL" id="CP104064">
    <property type="protein sequence ID" value="WAH35643.1"/>
    <property type="molecule type" value="Genomic_DNA"/>
</dbReference>
<feature type="domain" description="Major facilitator superfamily (MFS) profile" evidence="8">
    <location>
        <begin position="27"/>
        <end position="427"/>
    </location>
</feature>
<evidence type="ECO:0000256" key="1">
    <source>
        <dbReference type="ARBA" id="ARBA00004651"/>
    </source>
</evidence>
<keyword evidence="10" id="KW-1185">Reference proteome</keyword>
<keyword evidence="2" id="KW-0813">Transport</keyword>
<accession>A0ABY6YZE9</accession>